<dbReference type="RefSeq" id="WP_119318983.1">
    <property type="nucleotide sequence ID" value="NZ_AP025739.1"/>
</dbReference>
<sequence length="131" mass="15199">MNQALDLDHLRNRMGGRFAHLVVSGGDEVDDYINRSLADLVDQCGTPNANLAWRRRMDAMITLTRRQLRIRARKSMAAREIRKNIARLEEDIVGIRKEQKDVESRLRQAEDKLWYAKIALEKAVSVRGQKR</sequence>
<evidence type="ECO:0000313" key="2">
    <source>
        <dbReference type="Proteomes" id="UP000287394"/>
    </source>
</evidence>
<evidence type="ECO:0000313" key="1">
    <source>
        <dbReference type="EMBL" id="BDI33361.1"/>
    </source>
</evidence>
<dbReference type="AlphaFoldDB" id="A0A402CN81"/>
<dbReference type="EMBL" id="AP025739">
    <property type="protein sequence ID" value="BDI33361.1"/>
    <property type="molecule type" value="Genomic_DNA"/>
</dbReference>
<keyword evidence="2" id="KW-1185">Reference proteome</keyword>
<dbReference type="KEGG" id="ccot:CCAX7_54120"/>
<reference evidence="1 2" key="1">
    <citation type="journal article" date="2019" name="Int. J. Syst. Evol. Microbiol.">
        <title>Capsulimonas corticalis gen. nov., sp. nov., an aerobic capsulated bacterium, of a novel bacterial order, Capsulimonadales ord. nov., of the class Armatimonadia of the phylum Armatimonadetes.</title>
        <authorList>
            <person name="Li J."/>
            <person name="Kudo C."/>
            <person name="Tonouchi A."/>
        </authorList>
    </citation>
    <scope>NUCLEOTIDE SEQUENCE [LARGE SCALE GENOMIC DNA]</scope>
    <source>
        <strain evidence="1 2">AX-7</strain>
    </source>
</reference>
<accession>A0A402CN81</accession>
<organism evidence="1 2">
    <name type="scientific">Capsulimonas corticalis</name>
    <dbReference type="NCBI Taxonomy" id="2219043"/>
    <lineage>
        <taxon>Bacteria</taxon>
        <taxon>Bacillati</taxon>
        <taxon>Armatimonadota</taxon>
        <taxon>Armatimonadia</taxon>
        <taxon>Capsulimonadales</taxon>
        <taxon>Capsulimonadaceae</taxon>
        <taxon>Capsulimonas</taxon>
    </lineage>
</organism>
<dbReference type="Proteomes" id="UP000287394">
    <property type="component" value="Chromosome"/>
</dbReference>
<protein>
    <submittedName>
        <fullName evidence="1">Uncharacterized protein</fullName>
    </submittedName>
</protein>
<proteinExistence type="predicted"/>
<name>A0A402CN81_9BACT</name>
<gene>
    <name evidence="1" type="ORF">CCAX7_54120</name>
</gene>